<dbReference type="EMBL" id="HG739091">
    <property type="protein sequence ID" value="CDP01400.1"/>
    <property type="molecule type" value="Genomic_DNA"/>
</dbReference>
<protein>
    <submittedName>
        <fullName evidence="1">Uncharacterized protein</fullName>
    </submittedName>
</protein>
<accession>A0A068TYM4</accession>
<organism evidence="1 2">
    <name type="scientific">Coffea canephora</name>
    <name type="common">Robusta coffee</name>
    <dbReference type="NCBI Taxonomy" id="49390"/>
    <lineage>
        <taxon>Eukaryota</taxon>
        <taxon>Viridiplantae</taxon>
        <taxon>Streptophyta</taxon>
        <taxon>Embryophyta</taxon>
        <taxon>Tracheophyta</taxon>
        <taxon>Spermatophyta</taxon>
        <taxon>Magnoliopsida</taxon>
        <taxon>eudicotyledons</taxon>
        <taxon>Gunneridae</taxon>
        <taxon>Pentapetalae</taxon>
        <taxon>asterids</taxon>
        <taxon>lamiids</taxon>
        <taxon>Gentianales</taxon>
        <taxon>Rubiaceae</taxon>
        <taxon>Ixoroideae</taxon>
        <taxon>Gardenieae complex</taxon>
        <taxon>Bertiereae - Coffeeae clade</taxon>
        <taxon>Coffeeae</taxon>
        <taxon>Coffea</taxon>
    </lineage>
</organism>
<dbReference type="OMA" id="YERRIKH"/>
<gene>
    <name evidence="1" type="ORF">GSCOC_T00036435001</name>
</gene>
<dbReference type="AlphaFoldDB" id="A0A068TYM4"/>
<dbReference type="InParanoid" id="A0A068TYM4"/>
<proteinExistence type="predicted"/>
<dbReference type="Gramene" id="CDP01400">
    <property type="protein sequence ID" value="CDP01400"/>
    <property type="gene ID" value="GSCOC_T00036435001"/>
</dbReference>
<dbReference type="OrthoDB" id="735913at2759"/>
<dbReference type="PANTHER" id="PTHR36067">
    <property type="entry name" value="EXPRESSED PROTEIN"/>
    <property type="match status" value="1"/>
</dbReference>
<name>A0A068TYM4_COFCA</name>
<dbReference type="Proteomes" id="UP000295252">
    <property type="component" value="Chromosome IX"/>
</dbReference>
<dbReference type="PANTHER" id="PTHR36067:SF1">
    <property type="entry name" value="EXPRESSED PROTEIN"/>
    <property type="match status" value="1"/>
</dbReference>
<evidence type="ECO:0000313" key="2">
    <source>
        <dbReference type="Proteomes" id="UP000295252"/>
    </source>
</evidence>
<evidence type="ECO:0000313" key="1">
    <source>
        <dbReference type="EMBL" id="CDP01400.1"/>
    </source>
</evidence>
<reference evidence="2" key="1">
    <citation type="journal article" date="2014" name="Science">
        <title>The coffee genome provides insight into the convergent evolution of caffeine biosynthesis.</title>
        <authorList>
            <person name="Denoeud F."/>
            <person name="Carretero-Paulet L."/>
            <person name="Dereeper A."/>
            <person name="Droc G."/>
            <person name="Guyot R."/>
            <person name="Pietrella M."/>
            <person name="Zheng C."/>
            <person name="Alberti A."/>
            <person name="Anthony F."/>
            <person name="Aprea G."/>
            <person name="Aury J.M."/>
            <person name="Bento P."/>
            <person name="Bernard M."/>
            <person name="Bocs S."/>
            <person name="Campa C."/>
            <person name="Cenci A."/>
            <person name="Combes M.C."/>
            <person name="Crouzillat D."/>
            <person name="Da Silva C."/>
            <person name="Daddiego L."/>
            <person name="De Bellis F."/>
            <person name="Dussert S."/>
            <person name="Garsmeur O."/>
            <person name="Gayraud T."/>
            <person name="Guignon V."/>
            <person name="Jahn K."/>
            <person name="Jamilloux V."/>
            <person name="Joet T."/>
            <person name="Labadie K."/>
            <person name="Lan T."/>
            <person name="Leclercq J."/>
            <person name="Lepelley M."/>
            <person name="Leroy T."/>
            <person name="Li L.T."/>
            <person name="Librado P."/>
            <person name="Lopez L."/>
            <person name="Munoz A."/>
            <person name="Noel B."/>
            <person name="Pallavicini A."/>
            <person name="Perrotta G."/>
            <person name="Poncet V."/>
            <person name="Pot D."/>
            <person name="Priyono X."/>
            <person name="Rigoreau M."/>
            <person name="Rouard M."/>
            <person name="Rozas J."/>
            <person name="Tranchant-Dubreuil C."/>
            <person name="VanBuren R."/>
            <person name="Zhang Q."/>
            <person name="Andrade A.C."/>
            <person name="Argout X."/>
            <person name="Bertrand B."/>
            <person name="de Kochko A."/>
            <person name="Graziosi G."/>
            <person name="Henry R.J."/>
            <person name="Jayarama X."/>
            <person name="Ming R."/>
            <person name="Nagai C."/>
            <person name="Rounsley S."/>
            <person name="Sankoff D."/>
            <person name="Giuliano G."/>
            <person name="Albert V.A."/>
            <person name="Wincker P."/>
            <person name="Lashermes P."/>
        </authorList>
    </citation>
    <scope>NUCLEOTIDE SEQUENCE [LARGE SCALE GENOMIC DNA]</scope>
    <source>
        <strain evidence="2">cv. DH200-94</strain>
    </source>
</reference>
<keyword evidence="2" id="KW-1185">Reference proteome</keyword>
<sequence length="87" mass="9892">MADIAMLVAEEYERRVKNSRKSTHQGANDEEIEYFPHVSVSAKRVDLESSFCMMKKEIGGEKMERVKRVFEPKSDIGVAASKCFFSA</sequence>
<dbReference type="PhylomeDB" id="A0A068TYM4"/>